<dbReference type="Pfam" id="PF18967">
    <property type="entry name" value="PycTM"/>
    <property type="match status" value="1"/>
</dbReference>
<evidence type="ECO:0000313" key="11">
    <source>
        <dbReference type="Proteomes" id="UP000523007"/>
    </source>
</evidence>
<comment type="subcellular location">
    <subcellularLocation>
        <location evidence="1">Cell membrane</location>
    </subcellularLocation>
</comment>
<feature type="transmembrane region" description="Helical" evidence="8">
    <location>
        <begin position="167"/>
        <end position="188"/>
    </location>
</feature>
<gene>
    <name evidence="10" type="ORF">F4561_006114</name>
</gene>
<evidence type="ECO:0000256" key="7">
    <source>
        <dbReference type="ARBA" id="ARBA00023136"/>
    </source>
</evidence>
<dbReference type="RefSeq" id="WP_184584978.1">
    <property type="nucleotide sequence ID" value="NZ_JACHJT010000002.1"/>
</dbReference>
<reference evidence="10 11" key="1">
    <citation type="submission" date="2020-08" db="EMBL/GenBank/DDBJ databases">
        <title>Sequencing the genomes of 1000 actinobacteria strains.</title>
        <authorList>
            <person name="Klenk H.-P."/>
        </authorList>
    </citation>
    <scope>NUCLEOTIDE SEQUENCE [LARGE SCALE GENOMIC DNA]</scope>
    <source>
        <strain evidence="10 11">DSM 102030</strain>
    </source>
</reference>
<dbReference type="InterPro" id="IPR043760">
    <property type="entry name" value="PycTM_dom"/>
</dbReference>
<sequence length="193" mass="20784">MSSECARSDHRRALLARIRDGRRPRSADPTREHALALLGEARKEVVHADQKAAILLAAIGVVVSVFLSALLEQKWTPTALAQPWQGLWWGGGAAFGAAMLLFAMVVFPRLGTKRADQGAGVSSFIDVVRCADRHELYWSLERSCAADLDAVTHQLRAVSRIAYRKYLLLRVGLVLLASAAACSTAAALGPALA</sequence>
<keyword evidence="7 8" id="KW-0472">Membrane</keyword>
<evidence type="ECO:0000256" key="1">
    <source>
        <dbReference type="ARBA" id="ARBA00004236"/>
    </source>
</evidence>
<dbReference type="AlphaFoldDB" id="A0A7W7W6V4"/>
<accession>A0A7W7W6V4</accession>
<feature type="transmembrane region" description="Helical" evidence="8">
    <location>
        <begin position="52"/>
        <end position="71"/>
    </location>
</feature>
<keyword evidence="3 8" id="KW-0812">Transmembrane</keyword>
<keyword evidence="5 8" id="KW-1133">Transmembrane helix</keyword>
<organism evidence="10 11">
    <name type="scientific">Lipingzhangella halophila</name>
    <dbReference type="NCBI Taxonomy" id="1783352"/>
    <lineage>
        <taxon>Bacteria</taxon>
        <taxon>Bacillati</taxon>
        <taxon>Actinomycetota</taxon>
        <taxon>Actinomycetes</taxon>
        <taxon>Streptosporangiales</taxon>
        <taxon>Nocardiopsidaceae</taxon>
        <taxon>Lipingzhangella</taxon>
    </lineage>
</organism>
<comment type="caution">
    <text evidence="10">The sequence shown here is derived from an EMBL/GenBank/DDBJ whole genome shotgun (WGS) entry which is preliminary data.</text>
</comment>
<dbReference type="GO" id="GO:0051607">
    <property type="term" value="P:defense response to virus"/>
    <property type="evidence" value="ECO:0007669"/>
    <property type="project" value="UniProtKB-KW"/>
</dbReference>
<name>A0A7W7W6V4_9ACTN</name>
<dbReference type="GO" id="GO:0005886">
    <property type="term" value="C:plasma membrane"/>
    <property type="evidence" value="ECO:0007669"/>
    <property type="project" value="UniProtKB-SubCell"/>
</dbReference>
<evidence type="ECO:0000256" key="8">
    <source>
        <dbReference type="SAM" id="Phobius"/>
    </source>
</evidence>
<feature type="domain" description="Pycsar effector protein" evidence="9">
    <location>
        <begin position="33"/>
        <end position="186"/>
    </location>
</feature>
<evidence type="ECO:0000313" key="10">
    <source>
        <dbReference type="EMBL" id="MBB4935220.1"/>
    </source>
</evidence>
<dbReference type="Proteomes" id="UP000523007">
    <property type="component" value="Unassembled WGS sequence"/>
</dbReference>
<keyword evidence="2" id="KW-1003">Cell membrane</keyword>
<evidence type="ECO:0000256" key="5">
    <source>
        <dbReference type="ARBA" id="ARBA00022989"/>
    </source>
</evidence>
<proteinExistence type="predicted"/>
<evidence type="ECO:0000259" key="9">
    <source>
        <dbReference type="Pfam" id="PF18967"/>
    </source>
</evidence>
<dbReference type="GO" id="GO:0000166">
    <property type="term" value="F:nucleotide binding"/>
    <property type="evidence" value="ECO:0007669"/>
    <property type="project" value="UniProtKB-KW"/>
</dbReference>
<evidence type="ECO:0000256" key="2">
    <source>
        <dbReference type="ARBA" id="ARBA00022475"/>
    </source>
</evidence>
<evidence type="ECO:0000256" key="4">
    <source>
        <dbReference type="ARBA" id="ARBA00022741"/>
    </source>
</evidence>
<feature type="transmembrane region" description="Helical" evidence="8">
    <location>
        <begin position="86"/>
        <end position="107"/>
    </location>
</feature>
<keyword evidence="6" id="KW-0051">Antiviral defense</keyword>
<evidence type="ECO:0000256" key="6">
    <source>
        <dbReference type="ARBA" id="ARBA00023118"/>
    </source>
</evidence>
<protein>
    <recommendedName>
        <fullName evidence="9">Pycsar effector protein domain-containing protein</fullName>
    </recommendedName>
</protein>
<dbReference type="EMBL" id="JACHJT010000002">
    <property type="protein sequence ID" value="MBB4935220.1"/>
    <property type="molecule type" value="Genomic_DNA"/>
</dbReference>
<keyword evidence="11" id="KW-1185">Reference proteome</keyword>
<keyword evidence="4" id="KW-0547">Nucleotide-binding</keyword>
<evidence type="ECO:0000256" key="3">
    <source>
        <dbReference type="ARBA" id="ARBA00022692"/>
    </source>
</evidence>